<dbReference type="CDD" id="cd19916">
    <property type="entry name" value="OphMA_like"/>
    <property type="match status" value="1"/>
</dbReference>
<dbReference type="OrthoDB" id="1459304at2"/>
<reference evidence="2 3" key="1">
    <citation type="submission" date="2019-03" db="EMBL/GenBank/DDBJ databases">
        <title>Genomic Encyclopedia of Type Strains, Phase IV (KMG-IV): sequencing the most valuable type-strain genomes for metagenomic binning, comparative biology and taxonomic classification.</title>
        <authorList>
            <person name="Goeker M."/>
        </authorList>
    </citation>
    <scope>NUCLEOTIDE SEQUENCE [LARGE SCALE GENOMIC DNA]</scope>
    <source>
        <strain evidence="2 3">DSM 103792</strain>
    </source>
</reference>
<organism evidence="2 3">
    <name type="scientific">Permianibacter aggregans</name>
    <dbReference type="NCBI Taxonomy" id="1510150"/>
    <lineage>
        <taxon>Bacteria</taxon>
        <taxon>Pseudomonadati</taxon>
        <taxon>Pseudomonadota</taxon>
        <taxon>Gammaproteobacteria</taxon>
        <taxon>Pseudomonadales</taxon>
        <taxon>Pseudomonadaceae</taxon>
        <taxon>Permianibacter</taxon>
    </lineage>
</organism>
<sequence length="264" mass="29211">MERQGALDIVGCGLHPGQMTLETVGIIQAADRVLVVAPNPLSNQHIQSLNSNLENLGRLYNEQMTRLEIYQAMVERMVELVREGLRVCMVFYGHPGVFVLSTQLVRERLEQEGYPVRMLPGISADACLFADLGLDPSATGCQAYEASQFLLSRRNIDTGAALILWQIGLVGEMTGRAYTPGKHGLAAITRLLLQHYPAEHRICLYEAPTLPGFAPRKDWLALRDLPQAKLESWTTMLVPAATELVLAEERLGWLEAPQEAISHG</sequence>
<dbReference type="Proteomes" id="UP000295375">
    <property type="component" value="Unassembled WGS sequence"/>
</dbReference>
<evidence type="ECO:0000313" key="3">
    <source>
        <dbReference type="Proteomes" id="UP000295375"/>
    </source>
</evidence>
<dbReference type="EMBL" id="SNYM01000010">
    <property type="protein sequence ID" value="TDQ47523.1"/>
    <property type="molecule type" value="Genomic_DNA"/>
</dbReference>
<dbReference type="GO" id="GO:0032259">
    <property type="term" value="P:methylation"/>
    <property type="evidence" value="ECO:0007669"/>
    <property type="project" value="UniProtKB-KW"/>
</dbReference>
<gene>
    <name evidence="2" type="ORF">EV696_110115</name>
</gene>
<dbReference type="InterPro" id="IPR014777">
    <property type="entry name" value="4pyrrole_Mease_sub1"/>
</dbReference>
<dbReference type="GO" id="GO:0008168">
    <property type="term" value="F:methyltransferase activity"/>
    <property type="evidence" value="ECO:0007669"/>
    <property type="project" value="UniProtKB-KW"/>
</dbReference>
<feature type="domain" description="Tetrapyrrole methylase" evidence="1">
    <location>
        <begin position="9"/>
        <end position="208"/>
    </location>
</feature>
<keyword evidence="2" id="KW-0489">Methyltransferase</keyword>
<keyword evidence="3" id="KW-1185">Reference proteome</keyword>
<evidence type="ECO:0000313" key="2">
    <source>
        <dbReference type="EMBL" id="TDQ47523.1"/>
    </source>
</evidence>
<accession>A0A4R6UPV9</accession>
<dbReference type="Gene3D" id="3.40.1010.10">
    <property type="entry name" value="Cobalt-precorrin-4 Transmethylase, Domain 1"/>
    <property type="match status" value="1"/>
</dbReference>
<proteinExistence type="predicted"/>
<dbReference type="AlphaFoldDB" id="A0A4R6UPV9"/>
<protein>
    <submittedName>
        <fullName evidence="2">Tetrapyrrole (Corrin/porphyrin) methylase-like protein</fullName>
    </submittedName>
</protein>
<evidence type="ECO:0000259" key="1">
    <source>
        <dbReference type="Pfam" id="PF00590"/>
    </source>
</evidence>
<name>A0A4R6UPV9_9GAMM</name>
<dbReference type="Pfam" id="PF00590">
    <property type="entry name" value="TP_methylase"/>
    <property type="match status" value="1"/>
</dbReference>
<dbReference type="InterPro" id="IPR000878">
    <property type="entry name" value="4pyrrol_Mease"/>
</dbReference>
<dbReference type="InterPro" id="IPR035996">
    <property type="entry name" value="4pyrrol_Methylase_sf"/>
</dbReference>
<dbReference type="RefSeq" id="WP_133591200.1">
    <property type="nucleotide sequence ID" value="NZ_CP037953.1"/>
</dbReference>
<dbReference type="SUPFAM" id="SSF53790">
    <property type="entry name" value="Tetrapyrrole methylase"/>
    <property type="match status" value="1"/>
</dbReference>
<keyword evidence="2" id="KW-0808">Transferase</keyword>
<comment type="caution">
    <text evidence="2">The sequence shown here is derived from an EMBL/GenBank/DDBJ whole genome shotgun (WGS) entry which is preliminary data.</text>
</comment>